<accession>V6HUW1</accession>
<name>V6HUW1_9LEPT</name>
<organism evidence="1 2">
    <name type="scientific">Leptospira inadai serovar Lyme str. 10</name>
    <dbReference type="NCBI Taxonomy" id="1049790"/>
    <lineage>
        <taxon>Bacteria</taxon>
        <taxon>Pseudomonadati</taxon>
        <taxon>Spirochaetota</taxon>
        <taxon>Spirochaetia</taxon>
        <taxon>Leptospirales</taxon>
        <taxon>Leptospiraceae</taxon>
        <taxon>Leptospira</taxon>
    </lineage>
</organism>
<evidence type="ECO:0000313" key="1">
    <source>
        <dbReference type="EMBL" id="EQA36584.1"/>
    </source>
</evidence>
<gene>
    <name evidence="1" type="ORF">LEP1GSC047_2504</name>
</gene>
<dbReference type="Proteomes" id="UP000018719">
    <property type="component" value="Unassembled WGS sequence"/>
</dbReference>
<dbReference type="EMBL" id="AHMM02000017">
    <property type="protein sequence ID" value="EQA36584.1"/>
    <property type="molecule type" value="Genomic_DNA"/>
</dbReference>
<sequence length="37" mass="4573">MKESWIFRMFHPRRNGGTIRGNLQYSYKNRNEKTVRT</sequence>
<protein>
    <submittedName>
        <fullName evidence="1">Uncharacterized protein</fullName>
    </submittedName>
</protein>
<proteinExistence type="predicted"/>
<evidence type="ECO:0000313" key="2">
    <source>
        <dbReference type="Proteomes" id="UP000018719"/>
    </source>
</evidence>
<reference evidence="1 2" key="1">
    <citation type="submission" date="2013-05" db="EMBL/GenBank/DDBJ databases">
        <authorList>
            <person name="Harkins D.M."/>
            <person name="Durkin A.S."/>
            <person name="Brinkac L.M."/>
            <person name="Haft D.H."/>
            <person name="Selengut J.D."/>
            <person name="Sanka R."/>
            <person name="DePew J."/>
            <person name="Purushe J."/>
            <person name="Hartskeerl R.A."/>
            <person name="Ahmed A."/>
            <person name="van der Linden H."/>
            <person name="Goris M.G.A."/>
            <person name="Vinetz J.M."/>
            <person name="Sutton G.G."/>
            <person name="Nierman W.C."/>
            <person name="Fouts D.E."/>
        </authorList>
    </citation>
    <scope>NUCLEOTIDE SEQUENCE [LARGE SCALE GENOMIC DNA]</scope>
    <source>
        <strain evidence="1 2">10</strain>
    </source>
</reference>
<dbReference type="AlphaFoldDB" id="V6HUW1"/>
<comment type="caution">
    <text evidence="1">The sequence shown here is derived from an EMBL/GenBank/DDBJ whole genome shotgun (WGS) entry which is preliminary data.</text>
</comment>